<proteinExistence type="predicted"/>
<keyword evidence="4" id="KW-1185">Reference proteome</keyword>
<dbReference type="KEGG" id="bcop:JD108_14920"/>
<dbReference type="EMBL" id="CP073708">
    <property type="protein sequence ID" value="QUO40273.1"/>
    <property type="molecule type" value="Genomic_DNA"/>
</dbReference>
<gene>
    <name evidence="1" type="ORF">JD108_14920</name>
    <name evidence="2" type="ORF">KDJ56_14865</name>
</gene>
<reference evidence="2" key="2">
    <citation type="submission" date="2021-04" db="EMBL/GenBank/DDBJ databases">
        <title>Brevibacillus composti FJAT-54423, complete genome.</title>
        <authorList>
            <person name="Tang R."/>
        </authorList>
    </citation>
    <scope>NUCLEOTIDE SEQUENCE</scope>
    <source>
        <strain evidence="2">FJAT-54424</strain>
    </source>
</reference>
<dbReference type="AlphaFoldDB" id="A0A7T5EID3"/>
<dbReference type="Proteomes" id="UP000595847">
    <property type="component" value="Chromosome"/>
</dbReference>
<protein>
    <submittedName>
        <fullName evidence="1">Uncharacterized protein</fullName>
    </submittedName>
</protein>
<sequence length="53" mass="6049">MDNDQNIKDIDILGFMYSDHWKQNAKTIAEIASYENSTSQECLQTVPTGNCYC</sequence>
<evidence type="ECO:0000313" key="1">
    <source>
        <dbReference type="EMBL" id="QQE73192.1"/>
    </source>
</evidence>
<evidence type="ECO:0000313" key="3">
    <source>
        <dbReference type="Proteomes" id="UP000595847"/>
    </source>
</evidence>
<reference evidence="1 3" key="1">
    <citation type="submission" date="2020-12" db="EMBL/GenBank/DDBJ databases">
        <title>strain FJAT-54423T represents a novel species of the genus Brevibacillus.</title>
        <authorList>
            <person name="Tang R."/>
        </authorList>
    </citation>
    <scope>NUCLEOTIDE SEQUENCE [LARGE SCALE GENOMIC DNA]</scope>
    <source>
        <strain evidence="1 3">FJAT-54423</strain>
    </source>
</reference>
<dbReference type="Proteomes" id="UP000677234">
    <property type="component" value="Chromosome"/>
</dbReference>
<evidence type="ECO:0000313" key="2">
    <source>
        <dbReference type="EMBL" id="QUO40273.1"/>
    </source>
</evidence>
<organism evidence="1 3">
    <name type="scientific">Brevibacillus composti</name>
    <dbReference type="NCBI Taxonomy" id="2796470"/>
    <lineage>
        <taxon>Bacteria</taxon>
        <taxon>Bacillati</taxon>
        <taxon>Bacillota</taxon>
        <taxon>Bacilli</taxon>
        <taxon>Bacillales</taxon>
        <taxon>Paenibacillaceae</taxon>
        <taxon>Brevibacillus</taxon>
    </lineage>
</organism>
<dbReference type="EMBL" id="CP066308">
    <property type="protein sequence ID" value="QQE73192.1"/>
    <property type="molecule type" value="Genomic_DNA"/>
</dbReference>
<dbReference type="RefSeq" id="WP_198826821.1">
    <property type="nucleotide sequence ID" value="NZ_CP066308.1"/>
</dbReference>
<accession>A0A7T5EID3</accession>
<name>A0A7T5EID3_9BACL</name>
<evidence type="ECO:0000313" key="4">
    <source>
        <dbReference type="Proteomes" id="UP000677234"/>
    </source>
</evidence>